<evidence type="ECO:0000259" key="8">
    <source>
        <dbReference type="PROSITE" id="PS50977"/>
    </source>
</evidence>
<keyword evidence="3 5" id="KW-0238">DNA-binding</keyword>
<name>A0A372M1M5_9ACTN</name>
<dbReference type="InterPro" id="IPR036271">
    <property type="entry name" value="Tet_transcr_reg_TetR-rel_C_sf"/>
</dbReference>
<dbReference type="CDD" id="cd07377">
    <property type="entry name" value="WHTH_GntR"/>
    <property type="match status" value="1"/>
</dbReference>
<feature type="domain" description="HTH gntR-type" evidence="7">
    <location>
        <begin position="5"/>
        <end position="73"/>
    </location>
</feature>
<dbReference type="Pfam" id="PF00440">
    <property type="entry name" value="TetR_N"/>
    <property type="match status" value="1"/>
</dbReference>
<feature type="DNA-binding region" description="H-T-H motif" evidence="5">
    <location>
        <begin position="123"/>
        <end position="142"/>
    </location>
</feature>
<gene>
    <name evidence="9" type="ORF">DY218_20395</name>
</gene>
<dbReference type="OrthoDB" id="2570341at2"/>
<dbReference type="PANTHER" id="PTHR46577:SF1">
    <property type="entry name" value="HTH-TYPE TRANSCRIPTIONAL REGULATORY PROTEIN GABR"/>
    <property type="match status" value="1"/>
</dbReference>
<dbReference type="Pfam" id="PF00392">
    <property type="entry name" value="GntR"/>
    <property type="match status" value="1"/>
</dbReference>
<keyword evidence="4" id="KW-0804">Transcription</keyword>
<evidence type="ECO:0000256" key="6">
    <source>
        <dbReference type="SAM" id="MobiDB-lite"/>
    </source>
</evidence>
<dbReference type="InterPro" id="IPR036388">
    <property type="entry name" value="WH-like_DNA-bd_sf"/>
</dbReference>
<dbReference type="InterPro" id="IPR051446">
    <property type="entry name" value="HTH_trans_reg/aminotransferase"/>
</dbReference>
<dbReference type="EMBL" id="QUAK01000111">
    <property type="protein sequence ID" value="RFU84846.1"/>
    <property type="molecule type" value="Genomic_DNA"/>
</dbReference>
<comment type="caution">
    <text evidence="9">The sequence shown here is derived from an EMBL/GenBank/DDBJ whole genome shotgun (WGS) entry which is preliminary data.</text>
</comment>
<dbReference type="InterPro" id="IPR036390">
    <property type="entry name" value="WH_DNA-bd_sf"/>
</dbReference>
<proteinExistence type="predicted"/>
<dbReference type="GO" id="GO:0003700">
    <property type="term" value="F:DNA-binding transcription factor activity"/>
    <property type="evidence" value="ECO:0007669"/>
    <property type="project" value="InterPro"/>
</dbReference>
<keyword evidence="10" id="KW-1185">Reference proteome</keyword>
<dbReference type="PANTHER" id="PTHR46577">
    <property type="entry name" value="HTH-TYPE TRANSCRIPTIONAL REGULATORY PROTEIN GABR"/>
    <property type="match status" value="1"/>
</dbReference>
<dbReference type="Gene3D" id="1.10.357.10">
    <property type="entry name" value="Tetracycline Repressor, domain 2"/>
    <property type="match status" value="1"/>
</dbReference>
<dbReference type="InterPro" id="IPR009057">
    <property type="entry name" value="Homeodomain-like_sf"/>
</dbReference>
<dbReference type="SUPFAM" id="SSF46689">
    <property type="entry name" value="Homeodomain-like"/>
    <property type="match status" value="1"/>
</dbReference>
<dbReference type="SUPFAM" id="SSF46785">
    <property type="entry name" value="Winged helix' DNA-binding domain"/>
    <property type="match status" value="1"/>
</dbReference>
<evidence type="ECO:0000256" key="4">
    <source>
        <dbReference type="ARBA" id="ARBA00023163"/>
    </source>
</evidence>
<evidence type="ECO:0000256" key="2">
    <source>
        <dbReference type="ARBA" id="ARBA00023015"/>
    </source>
</evidence>
<keyword evidence="1" id="KW-0663">Pyridoxal phosphate</keyword>
<organism evidence="9 10">
    <name type="scientific">Streptomyces triticagri</name>
    <dbReference type="NCBI Taxonomy" id="2293568"/>
    <lineage>
        <taxon>Bacteria</taxon>
        <taxon>Bacillati</taxon>
        <taxon>Actinomycetota</taxon>
        <taxon>Actinomycetes</taxon>
        <taxon>Kitasatosporales</taxon>
        <taxon>Streptomycetaceae</taxon>
        <taxon>Streptomyces</taxon>
    </lineage>
</organism>
<dbReference type="Pfam" id="PF02909">
    <property type="entry name" value="TetR_C_1"/>
    <property type="match status" value="1"/>
</dbReference>
<dbReference type="PROSITE" id="PS50949">
    <property type="entry name" value="HTH_GNTR"/>
    <property type="match status" value="1"/>
</dbReference>
<dbReference type="Proteomes" id="UP000263094">
    <property type="component" value="Unassembled WGS sequence"/>
</dbReference>
<keyword evidence="2" id="KW-0805">Transcription regulation</keyword>
<dbReference type="InterPro" id="IPR000524">
    <property type="entry name" value="Tscrpt_reg_HTH_GntR"/>
</dbReference>
<evidence type="ECO:0000313" key="9">
    <source>
        <dbReference type="EMBL" id="RFU84846.1"/>
    </source>
</evidence>
<dbReference type="GO" id="GO:0003677">
    <property type="term" value="F:DNA binding"/>
    <property type="evidence" value="ECO:0007669"/>
    <property type="project" value="UniProtKB-UniRule"/>
</dbReference>
<dbReference type="SMART" id="SM00345">
    <property type="entry name" value="HTH_GNTR"/>
    <property type="match status" value="1"/>
</dbReference>
<evidence type="ECO:0000313" key="10">
    <source>
        <dbReference type="Proteomes" id="UP000263094"/>
    </source>
</evidence>
<evidence type="ECO:0000256" key="3">
    <source>
        <dbReference type="ARBA" id="ARBA00023125"/>
    </source>
</evidence>
<dbReference type="Gene3D" id="1.10.10.60">
    <property type="entry name" value="Homeodomain-like"/>
    <property type="match status" value="1"/>
</dbReference>
<dbReference type="GO" id="GO:0045892">
    <property type="term" value="P:negative regulation of DNA-templated transcription"/>
    <property type="evidence" value="ECO:0007669"/>
    <property type="project" value="InterPro"/>
</dbReference>
<dbReference type="PROSITE" id="PS50977">
    <property type="entry name" value="HTH_TETR_2"/>
    <property type="match status" value="1"/>
</dbReference>
<reference evidence="9 10" key="1">
    <citation type="submission" date="2018-08" db="EMBL/GenBank/DDBJ databases">
        <title>Isolation, diversity and antifungal activity of Actinobacteria from wheat.</title>
        <authorList>
            <person name="Han C."/>
        </authorList>
    </citation>
    <scope>NUCLEOTIDE SEQUENCE [LARGE SCALE GENOMIC DNA]</scope>
    <source>
        <strain evidence="9 10">NEAU-YY421</strain>
    </source>
</reference>
<dbReference type="AlphaFoldDB" id="A0A372M1M5"/>
<dbReference type="InterPro" id="IPR004111">
    <property type="entry name" value="Repressor_TetR_C"/>
</dbReference>
<dbReference type="InterPro" id="IPR001647">
    <property type="entry name" value="HTH_TetR"/>
</dbReference>
<dbReference type="Gene3D" id="1.10.10.10">
    <property type="entry name" value="Winged helix-like DNA-binding domain superfamily/Winged helix DNA-binding domain"/>
    <property type="match status" value="1"/>
</dbReference>
<feature type="domain" description="HTH tetR-type" evidence="8">
    <location>
        <begin position="100"/>
        <end position="160"/>
    </location>
</feature>
<sequence>MAHPDPLYLRIAQEIEARIRSGDLRPGQRLPSIRQIADRWGVAIATATRVVATLREDGLAETKVGSGTVVSASPGRPGPAGRVKAPVARPRTGSSGAKQALSREYLLRTAIAIADVEGSDAVSMRRVAAELDVGPMSLYRHVANKDDLVTQMADLVFGEAELPHPGPAGWRAKLELVARRQWALCCRHLWLPQAVSFTRPSLAPNMMVHTEWILRALDGLGLSLRTRMQEALALHSLVLHVALSTADEAEAAQETGVTLARWLQAQQARTEELFASGRFPLLAQLHEESAPDLDELFEYSLARHLDGFAILVGER</sequence>
<evidence type="ECO:0000259" key="7">
    <source>
        <dbReference type="PROSITE" id="PS50949"/>
    </source>
</evidence>
<accession>A0A372M1M5</accession>
<evidence type="ECO:0000256" key="5">
    <source>
        <dbReference type="PROSITE-ProRule" id="PRU00335"/>
    </source>
</evidence>
<feature type="region of interest" description="Disordered" evidence="6">
    <location>
        <begin position="67"/>
        <end position="95"/>
    </location>
</feature>
<protein>
    <submittedName>
        <fullName evidence="9">GntR family transcriptional regulator</fullName>
    </submittedName>
</protein>
<dbReference type="SUPFAM" id="SSF48498">
    <property type="entry name" value="Tetracyclin repressor-like, C-terminal domain"/>
    <property type="match status" value="1"/>
</dbReference>
<evidence type="ECO:0000256" key="1">
    <source>
        <dbReference type="ARBA" id="ARBA00022898"/>
    </source>
</evidence>